<reference evidence="4" key="1">
    <citation type="journal article" date="2013" name="Nature">
        <title>Pan genome of the phytoplankton Emiliania underpins its global distribution.</title>
        <authorList>
            <person name="Read B.A."/>
            <person name="Kegel J."/>
            <person name="Klute M.J."/>
            <person name="Kuo A."/>
            <person name="Lefebvre S.C."/>
            <person name="Maumus F."/>
            <person name="Mayer C."/>
            <person name="Miller J."/>
            <person name="Monier A."/>
            <person name="Salamov A."/>
            <person name="Young J."/>
            <person name="Aguilar M."/>
            <person name="Claverie J.M."/>
            <person name="Frickenhaus S."/>
            <person name="Gonzalez K."/>
            <person name="Herman E.K."/>
            <person name="Lin Y.C."/>
            <person name="Napier J."/>
            <person name="Ogata H."/>
            <person name="Sarno A.F."/>
            <person name="Shmutz J."/>
            <person name="Schroeder D."/>
            <person name="de Vargas C."/>
            <person name="Verret F."/>
            <person name="von Dassow P."/>
            <person name="Valentin K."/>
            <person name="Van de Peer Y."/>
            <person name="Wheeler G."/>
            <person name="Dacks J.B."/>
            <person name="Delwiche C.F."/>
            <person name="Dyhrman S.T."/>
            <person name="Glockner G."/>
            <person name="John U."/>
            <person name="Richards T."/>
            <person name="Worden A.Z."/>
            <person name="Zhang X."/>
            <person name="Grigoriev I.V."/>
            <person name="Allen A.E."/>
            <person name="Bidle K."/>
            <person name="Borodovsky M."/>
            <person name="Bowler C."/>
            <person name="Brownlee C."/>
            <person name="Cock J.M."/>
            <person name="Elias M."/>
            <person name="Gladyshev V.N."/>
            <person name="Groth M."/>
            <person name="Guda C."/>
            <person name="Hadaegh A."/>
            <person name="Iglesias-Rodriguez M.D."/>
            <person name="Jenkins J."/>
            <person name="Jones B.M."/>
            <person name="Lawson T."/>
            <person name="Leese F."/>
            <person name="Lindquist E."/>
            <person name="Lobanov A."/>
            <person name="Lomsadze A."/>
            <person name="Malik S.B."/>
            <person name="Marsh M.E."/>
            <person name="Mackinder L."/>
            <person name="Mock T."/>
            <person name="Mueller-Roeber B."/>
            <person name="Pagarete A."/>
            <person name="Parker M."/>
            <person name="Probert I."/>
            <person name="Quesneville H."/>
            <person name="Raines C."/>
            <person name="Rensing S.A."/>
            <person name="Riano-Pachon D.M."/>
            <person name="Richier S."/>
            <person name="Rokitta S."/>
            <person name="Shiraiwa Y."/>
            <person name="Soanes D.M."/>
            <person name="van der Giezen M."/>
            <person name="Wahlund T.M."/>
            <person name="Williams B."/>
            <person name="Wilson W."/>
            <person name="Wolfe G."/>
            <person name="Wurch L.L."/>
        </authorList>
    </citation>
    <scope>NUCLEOTIDE SEQUENCE</scope>
</reference>
<feature type="domain" description="Nucleolar 27S pre-rRNA processing Urb2/Npa2 C-terminal" evidence="2">
    <location>
        <begin position="122"/>
        <end position="219"/>
    </location>
</feature>
<evidence type="ECO:0000256" key="1">
    <source>
        <dbReference type="SAM" id="MobiDB-lite"/>
    </source>
</evidence>
<evidence type="ECO:0000259" key="2">
    <source>
        <dbReference type="Pfam" id="PF10441"/>
    </source>
</evidence>
<reference evidence="3" key="2">
    <citation type="submission" date="2024-10" db="UniProtKB">
        <authorList>
            <consortium name="EnsemblProtists"/>
        </authorList>
    </citation>
    <scope>IDENTIFICATION</scope>
</reference>
<dbReference type="Proteomes" id="UP000013827">
    <property type="component" value="Unassembled WGS sequence"/>
</dbReference>
<name>A0A0D3ITQ0_EMIH1</name>
<evidence type="ECO:0000313" key="3">
    <source>
        <dbReference type="EnsemblProtists" id="EOD14635"/>
    </source>
</evidence>
<dbReference type="RefSeq" id="XP_005767064.1">
    <property type="nucleotide sequence ID" value="XM_005767007.1"/>
</dbReference>
<dbReference type="KEGG" id="ehx:EMIHUDRAFT_197109"/>
<dbReference type="GeneID" id="17260704"/>
<protein>
    <recommendedName>
        <fullName evidence="2">Nucleolar 27S pre-rRNA processing Urb2/Npa2 C-terminal domain-containing protein</fullName>
    </recommendedName>
</protein>
<proteinExistence type="predicted"/>
<dbReference type="PANTHER" id="PTHR15682">
    <property type="entry name" value="UNHEALTHY RIBOSOME BIOGENESIS PROTEIN 2 HOMOLOG"/>
    <property type="match status" value="1"/>
</dbReference>
<dbReference type="EnsemblProtists" id="EOD14635">
    <property type="protein sequence ID" value="EOD14635"/>
    <property type="gene ID" value="EMIHUDRAFT_197109"/>
</dbReference>
<evidence type="ECO:0000313" key="4">
    <source>
        <dbReference type="Proteomes" id="UP000013827"/>
    </source>
</evidence>
<dbReference type="PaxDb" id="2903-EOD14635"/>
<sequence>MLRAALRGDEVESVAKESGAKGPRKGEEGRGDGGAASDVSRRLAVQALTALLTNGQLRFELIDAAAFLRAAGAPCAHVSLRSPPATLPSAATFGAACFLASSRKVKRGALVHTAAPLYFSAPMGLDCARHARRLLEETAAHKRSLVRYGAYALSDVVALLRYRPLGAAAQAELMPGVYSLIGMCTQVELQELHANSDPVGKRILADLLEGYQTSHKYRG</sequence>
<dbReference type="AlphaFoldDB" id="A0A0D3ITQ0"/>
<organism evidence="3 4">
    <name type="scientific">Emiliania huxleyi (strain CCMP1516)</name>
    <dbReference type="NCBI Taxonomy" id="280463"/>
    <lineage>
        <taxon>Eukaryota</taxon>
        <taxon>Haptista</taxon>
        <taxon>Haptophyta</taxon>
        <taxon>Prymnesiophyceae</taxon>
        <taxon>Isochrysidales</taxon>
        <taxon>Noelaerhabdaceae</taxon>
        <taxon>Emiliania</taxon>
    </lineage>
</organism>
<dbReference type="Pfam" id="PF10441">
    <property type="entry name" value="Urb2"/>
    <property type="match status" value="1"/>
</dbReference>
<dbReference type="HOGENOM" id="CLU_1263578_0_0_1"/>
<dbReference type="InterPro" id="IPR052609">
    <property type="entry name" value="Ribosome_Biogenesis_Reg"/>
</dbReference>
<feature type="compositionally biased region" description="Basic and acidic residues" evidence="1">
    <location>
        <begin position="1"/>
        <end position="31"/>
    </location>
</feature>
<dbReference type="InterPro" id="IPR018849">
    <property type="entry name" value="Urb2/Npa2_C"/>
</dbReference>
<feature type="region of interest" description="Disordered" evidence="1">
    <location>
        <begin position="1"/>
        <end position="36"/>
    </location>
</feature>
<accession>A0A0D3ITQ0</accession>
<dbReference type="GO" id="GO:0005730">
    <property type="term" value="C:nucleolus"/>
    <property type="evidence" value="ECO:0007669"/>
    <property type="project" value="TreeGrafter"/>
</dbReference>
<dbReference type="GO" id="GO:0042254">
    <property type="term" value="P:ribosome biogenesis"/>
    <property type="evidence" value="ECO:0007669"/>
    <property type="project" value="TreeGrafter"/>
</dbReference>
<dbReference type="PANTHER" id="PTHR15682:SF2">
    <property type="entry name" value="UNHEALTHY RIBOSOME BIOGENESIS PROTEIN 2 HOMOLOG"/>
    <property type="match status" value="1"/>
</dbReference>
<keyword evidence="4" id="KW-1185">Reference proteome</keyword>